<keyword evidence="2" id="KW-0732">Signal</keyword>
<reference evidence="4 5" key="1">
    <citation type="journal article" date="2014" name="Nature">
        <title>An environmental bacterial taxon with a large and distinct metabolic repertoire.</title>
        <authorList>
            <person name="Wilson M.C."/>
            <person name="Mori T."/>
            <person name="Ruckert C."/>
            <person name="Uria A.R."/>
            <person name="Helf M.J."/>
            <person name="Takada K."/>
            <person name="Gernert C."/>
            <person name="Steffens U.A."/>
            <person name="Heycke N."/>
            <person name="Schmitt S."/>
            <person name="Rinke C."/>
            <person name="Helfrich E.J."/>
            <person name="Brachmann A.O."/>
            <person name="Gurgui C."/>
            <person name="Wakimoto T."/>
            <person name="Kracht M."/>
            <person name="Crusemann M."/>
            <person name="Hentschel U."/>
            <person name="Abe I."/>
            <person name="Matsunaga S."/>
            <person name="Kalinowski J."/>
            <person name="Takeyama H."/>
            <person name="Piel J."/>
        </authorList>
    </citation>
    <scope>NUCLEOTIDE SEQUENCE [LARGE SCALE GENOMIC DNA]</scope>
    <source>
        <strain evidence="5">TSY1</strain>
    </source>
</reference>
<proteinExistence type="inferred from homology"/>
<accession>W4LB38</accession>
<dbReference type="InterPro" id="IPR030678">
    <property type="entry name" value="Peptide/Ni-bd"/>
</dbReference>
<keyword evidence="5" id="KW-1185">Reference proteome</keyword>
<evidence type="ECO:0000313" key="4">
    <source>
        <dbReference type="EMBL" id="ETW95212.1"/>
    </source>
</evidence>
<dbReference type="PIRSF" id="PIRSF002741">
    <property type="entry name" value="MppA"/>
    <property type="match status" value="1"/>
</dbReference>
<sequence>MSKLHWRSWGTSWVAVASAAIILAVSGPTVQANPKGTLQVAVVGFDRESTALWQGSTPMLPYIGNMYDPFIAADDQGQLSRDGIVTDWRANAAGDAITLTLRSGVKFHNGDLLTGADIKFSIEVWQRPENASIAGSALRAGVKSVDVVDDHKVVIHLKSPNAIFPNFLSWVEGDVGIISKAYFDALPGSTFEEKAEAFVNAPVGTGPWKFVKRSLGTDIEFEANLDYWDPKRIPQFAKLRLIKVPEVSTRMNMLRTNEADLVVVDSDAAKTLHGDGFNIFVNRNVAHGLMMFYECYNPEMITHDIRFRKAAILALDRQAIVDALFPPISPEIGSLGALSAGGPLTGPGVAGYDPNASTYPYDPEAARQLLEEMGYFRNPKTITAWSFAFASLPEGPKFIEAIVGYWEAVGINVKIRQVDWPFVSKKFAANPQGFDPPGEVGVQSPWYRPSGLNNFRVFAVSTNNIETPIEKERGFQAGGPLGGHCNLDKADRLYLDALGTMDPEKLKEATRRLNAETYEDYWAIPLASRSEPWAARASTVSNWRPVPLGPVYMRYETAVPGPDVK</sequence>
<dbReference type="PANTHER" id="PTHR30290">
    <property type="entry name" value="PERIPLASMIC BINDING COMPONENT OF ABC TRANSPORTER"/>
    <property type="match status" value="1"/>
</dbReference>
<dbReference type="CDD" id="cd00995">
    <property type="entry name" value="PBP2_NikA_DppA_OppA_like"/>
    <property type="match status" value="1"/>
</dbReference>
<dbReference type="InterPro" id="IPR000914">
    <property type="entry name" value="SBP_5_dom"/>
</dbReference>
<dbReference type="GO" id="GO:0015833">
    <property type="term" value="P:peptide transport"/>
    <property type="evidence" value="ECO:0007669"/>
    <property type="project" value="TreeGrafter"/>
</dbReference>
<dbReference type="AlphaFoldDB" id="W4LB38"/>
<evidence type="ECO:0000259" key="3">
    <source>
        <dbReference type="Pfam" id="PF00496"/>
    </source>
</evidence>
<feature type="domain" description="Solute-binding protein family 5" evidence="3">
    <location>
        <begin position="84"/>
        <end position="423"/>
    </location>
</feature>
<dbReference type="EMBL" id="AZHW01000943">
    <property type="protein sequence ID" value="ETW95212.1"/>
    <property type="molecule type" value="Genomic_DNA"/>
</dbReference>
<dbReference type="GO" id="GO:0043190">
    <property type="term" value="C:ATP-binding cassette (ABC) transporter complex"/>
    <property type="evidence" value="ECO:0007669"/>
    <property type="project" value="InterPro"/>
</dbReference>
<organism evidence="4 5">
    <name type="scientific">Entotheonella factor</name>
    <dbReference type="NCBI Taxonomy" id="1429438"/>
    <lineage>
        <taxon>Bacteria</taxon>
        <taxon>Pseudomonadati</taxon>
        <taxon>Nitrospinota/Tectimicrobiota group</taxon>
        <taxon>Candidatus Tectimicrobiota</taxon>
        <taxon>Candidatus Entotheonellia</taxon>
        <taxon>Candidatus Entotheonellales</taxon>
        <taxon>Candidatus Entotheonellaceae</taxon>
        <taxon>Candidatus Entotheonella</taxon>
    </lineage>
</organism>
<dbReference type="Gene3D" id="3.10.105.10">
    <property type="entry name" value="Dipeptide-binding Protein, Domain 3"/>
    <property type="match status" value="1"/>
</dbReference>
<dbReference type="Proteomes" id="UP000019141">
    <property type="component" value="Unassembled WGS sequence"/>
</dbReference>
<dbReference type="Gene3D" id="3.40.190.10">
    <property type="entry name" value="Periplasmic binding protein-like II"/>
    <property type="match status" value="1"/>
</dbReference>
<dbReference type="PATRIC" id="fig|1429438.4.peg.5991"/>
<name>W4LB38_ENTF1</name>
<dbReference type="InterPro" id="IPR039424">
    <property type="entry name" value="SBP_5"/>
</dbReference>
<comment type="similarity">
    <text evidence="1">Belongs to the bacterial solute-binding protein 5 family.</text>
</comment>
<gene>
    <name evidence="4" type="ORF">ETSY1_31550</name>
</gene>
<dbReference type="GO" id="GO:1904680">
    <property type="term" value="F:peptide transmembrane transporter activity"/>
    <property type="evidence" value="ECO:0007669"/>
    <property type="project" value="TreeGrafter"/>
</dbReference>
<comment type="caution">
    <text evidence="4">The sequence shown here is derived from an EMBL/GenBank/DDBJ whole genome shotgun (WGS) entry which is preliminary data.</text>
</comment>
<protein>
    <recommendedName>
        <fullName evidence="3">Solute-binding protein family 5 domain-containing protein</fullName>
    </recommendedName>
</protein>
<evidence type="ECO:0000256" key="2">
    <source>
        <dbReference type="ARBA" id="ARBA00022729"/>
    </source>
</evidence>
<evidence type="ECO:0000313" key="5">
    <source>
        <dbReference type="Proteomes" id="UP000019141"/>
    </source>
</evidence>
<dbReference type="HOGENOM" id="CLU_017028_8_3_7"/>
<dbReference type="PANTHER" id="PTHR30290:SF38">
    <property type="entry name" value="D,D-DIPEPTIDE-BINDING PERIPLASMIC PROTEIN DDPA-RELATED"/>
    <property type="match status" value="1"/>
</dbReference>
<dbReference type="Pfam" id="PF00496">
    <property type="entry name" value="SBP_bac_5"/>
    <property type="match status" value="1"/>
</dbReference>
<dbReference type="GO" id="GO:0030288">
    <property type="term" value="C:outer membrane-bounded periplasmic space"/>
    <property type="evidence" value="ECO:0007669"/>
    <property type="project" value="UniProtKB-ARBA"/>
</dbReference>
<dbReference type="SUPFAM" id="SSF53850">
    <property type="entry name" value="Periplasmic binding protein-like II"/>
    <property type="match status" value="1"/>
</dbReference>
<evidence type="ECO:0000256" key="1">
    <source>
        <dbReference type="ARBA" id="ARBA00005695"/>
    </source>
</evidence>